<dbReference type="RefSeq" id="WP_218038931.1">
    <property type="nucleotide sequence ID" value="NZ_BAAAHM010000047.1"/>
</dbReference>
<evidence type="ECO:0000259" key="7">
    <source>
        <dbReference type="Pfam" id="PF17390"/>
    </source>
</evidence>
<dbReference type="InterPro" id="IPR008902">
    <property type="entry name" value="Rhamnosid_concanavalin"/>
</dbReference>
<name>A0A5M3Y494_9ACTN</name>
<dbReference type="Pfam" id="PF17390">
    <property type="entry name" value="Bac_rhamnosid_C"/>
    <property type="match status" value="1"/>
</dbReference>
<evidence type="ECO:0000256" key="3">
    <source>
        <dbReference type="ARBA" id="ARBA00022801"/>
    </source>
</evidence>
<keyword evidence="9" id="KW-1185">Reference proteome</keyword>
<organism evidence="8 9">
    <name type="scientific">Acrocarpospora pleiomorpha</name>
    <dbReference type="NCBI Taxonomy" id="90975"/>
    <lineage>
        <taxon>Bacteria</taxon>
        <taxon>Bacillati</taxon>
        <taxon>Actinomycetota</taxon>
        <taxon>Actinomycetes</taxon>
        <taxon>Streptosporangiales</taxon>
        <taxon>Streptosporangiaceae</taxon>
        <taxon>Acrocarpospora</taxon>
    </lineage>
</organism>
<dbReference type="Gene3D" id="2.60.120.260">
    <property type="entry name" value="Galactose-binding domain-like"/>
    <property type="match status" value="2"/>
</dbReference>
<dbReference type="PANTHER" id="PTHR33307:SF6">
    <property type="entry name" value="ALPHA-RHAMNOSIDASE (EUROFUNG)-RELATED"/>
    <property type="match status" value="1"/>
</dbReference>
<dbReference type="InterPro" id="IPR013737">
    <property type="entry name" value="Bac_rhamnosid_N"/>
</dbReference>
<dbReference type="EC" id="3.2.1.40" evidence="2"/>
<evidence type="ECO:0000313" key="9">
    <source>
        <dbReference type="Proteomes" id="UP000377595"/>
    </source>
</evidence>
<dbReference type="Gene3D" id="2.60.40.10">
    <property type="entry name" value="Immunoglobulins"/>
    <property type="match status" value="1"/>
</dbReference>
<keyword evidence="3" id="KW-0378">Hydrolase</keyword>
<feature type="domain" description="Alpha-L-rhamnosidase concanavalin-like" evidence="4">
    <location>
        <begin position="339"/>
        <end position="431"/>
    </location>
</feature>
<proteinExistence type="predicted"/>
<sequence length="893" mass="98239">MINIVALLSPYDLTCEFLDRPRGMDEPAPRLAWRLRSDAHGDRQSAHRLTVRAAGRLVWEHEGTDGSQVAYNGPPLAPSTRYTWTVEVRDAWGSPAGSAESWFETGLMGGWSAAWIARDEAAQPVFEPPADDDLTLNTRKLTPPAQLRRAFDLPELPVRARLHASARGLYRFSLNGSRVGDAELEPGWTDYRERIRYQTHDVTALLRAGRNVLGALLADGWWSGFVGFDPRRAGKLYGDAPALIAQLELEFADGSRQVVATDGDWREAPGPLRHSDLLMGEYHDARRRREGWDAPGFDDSAWAPVAVLGRDTDELVWSRSTPVRVVADLPALRSFPAPGGGTIFDLGQNMVGRVRLTVHGAGRGRRIQLRHAEMLAADGSPHTANLRRAEATDVYVCAGDPVEVFEPAFTLHGFRYVEVTGFEGRMEVTGRVLQSDLPWTGEFTCSDELVNRLHENIRWGQRGNFVSVPTDCPQRDERLGWLADAQVFLPTAARGAEMSAFMADWMRDVLSGQDAEGAFPDVAPKVCLTREGAPGWGDAGVIVPWTLYRLYGDRRVLADCFPAMARWVDQIERHNPDLIWRRRTGRNYGDWLQVGVDTPREVLATAYFAQSATLVGRAARALGLAGPAERYETLAAAIRAAFTAAFVGSDARVHGDTQTGYLLALEFALVPAELREAVAAHLVRDLAKHDDHLTTGFIGVGLLCPVLTGIGRADLAYRLLHQESFPGWLFSVRHGATTIWERWDGWTPERGFQSATMNSFNHYSLGAVGDWLYGGVAGIGQEPDSVAYSGLTLCPHPGGRLTWARAAQETPRGRVESAWSVAEGVFTLDLRIPPGADALVHVPTSDPEAVRSTAHVTVLERRDRVTVCSVTSGQHRISAPWATAPAPYERTTP</sequence>
<dbReference type="InterPro" id="IPR035396">
    <property type="entry name" value="Bac_rhamnosid6H"/>
</dbReference>
<dbReference type="GO" id="GO:0005975">
    <property type="term" value="P:carbohydrate metabolic process"/>
    <property type="evidence" value="ECO:0007669"/>
    <property type="project" value="InterPro"/>
</dbReference>
<dbReference type="InterPro" id="IPR012341">
    <property type="entry name" value="6hp_glycosidase-like_sf"/>
</dbReference>
<dbReference type="Pfam" id="PF25788">
    <property type="entry name" value="Ig_Rha78A_N"/>
    <property type="match status" value="1"/>
</dbReference>
<dbReference type="InterPro" id="IPR013783">
    <property type="entry name" value="Ig-like_fold"/>
</dbReference>
<comment type="caution">
    <text evidence="8">The sequence shown here is derived from an EMBL/GenBank/DDBJ whole genome shotgun (WGS) entry which is preliminary data.</text>
</comment>
<feature type="domain" description="Alpha-L-rhamnosidase C-terminal" evidence="7">
    <location>
        <begin position="783"/>
        <end position="852"/>
    </location>
</feature>
<dbReference type="InterPro" id="IPR016007">
    <property type="entry name" value="Alpha_rhamnosid"/>
</dbReference>
<dbReference type="AlphaFoldDB" id="A0A5M3Y494"/>
<dbReference type="InterPro" id="IPR035398">
    <property type="entry name" value="Bac_rhamnosid_C"/>
</dbReference>
<dbReference type="Proteomes" id="UP000377595">
    <property type="component" value="Unassembled WGS sequence"/>
</dbReference>
<evidence type="ECO:0000259" key="5">
    <source>
        <dbReference type="Pfam" id="PF08531"/>
    </source>
</evidence>
<feature type="domain" description="Bacterial alpha-L-rhamnosidase N-terminal" evidence="5">
    <location>
        <begin position="158"/>
        <end position="326"/>
    </location>
</feature>
<evidence type="ECO:0000256" key="2">
    <source>
        <dbReference type="ARBA" id="ARBA00012652"/>
    </source>
</evidence>
<dbReference type="Pfam" id="PF08531">
    <property type="entry name" value="Bac_rhamnosid_N"/>
    <property type="match status" value="1"/>
</dbReference>
<gene>
    <name evidence="8" type="ORF">Aple_101690</name>
</gene>
<evidence type="ECO:0000259" key="4">
    <source>
        <dbReference type="Pfam" id="PF05592"/>
    </source>
</evidence>
<dbReference type="SUPFAM" id="SSF48208">
    <property type="entry name" value="Six-hairpin glycosidases"/>
    <property type="match status" value="1"/>
</dbReference>
<evidence type="ECO:0000259" key="6">
    <source>
        <dbReference type="Pfam" id="PF17389"/>
    </source>
</evidence>
<protein>
    <recommendedName>
        <fullName evidence="2">alpha-L-rhamnosidase</fullName>
        <ecNumber evidence="2">3.2.1.40</ecNumber>
    </recommendedName>
</protein>
<dbReference type="GO" id="GO:0030596">
    <property type="term" value="F:alpha-L-rhamnosidase activity"/>
    <property type="evidence" value="ECO:0007669"/>
    <property type="project" value="UniProtKB-EC"/>
</dbReference>
<accession>A0A5M3Y494</accession>
<dbReference type="Pfam" id="PF17389">
    <property type="entry name" value="Bac_rhamnosid6H"/>
    <property type="match status" value="1"/>
</dbReference>
<dbReference type="Gene3D" id="1.50.10.10">
    <property type="match status" value="1"/>
</dbReference>
<dbReference type="Gene3D" id="2.60.420.10">
    <property type="entry name" value="Maltose phosphorylase, domain 3"/>
    <property type="match status" value="1"/>
</dbReference>
<evidence type="ECO:0000256" key="1">
    <source>
        <dbReference type="ARBA" id="ARBA00001445"/>
    </source>
</evidence>
<reference evidence="8 9" key="1">
    <citation type="submission" date="2019-10" db="EMBL/GenBank/DDBJ databases">
        <title>Whole genome shotgun sequence of Acrocarpospora pleiomorpha NBRC 16267.</title>
        <authorList>
            <person name="Ichikawa N."/>
            <person name="Kimura A."/>
            <person name="Kitahashi Y."/>
            <person name="Komaki H."/>
            <person name="Oguchi A."/>
        </authorList>
    </citation>
    <scope>NUCLEOTIDE SEQUENCE [LARGE SCALE GENOMIC DNA]</scope>
    <source>
        <strain evidence="8 9">NBRC 16267</strain>
    </source>
</reference>
<dbReference type="PIRSF" id="PIRSF010631">
    <property type="entry name" value="A-rhamnsds"/>
    <property type="match status" value="1"/>
</dbReference>
<dbReference type="Pfam" id="PF05592">
    <property type="entry name" value="Bac_rhamnosid"/>
    <property type="match status" value="1"/>
</dbReference>
<feature type="domain" description="Alpha-L-rhamnosidase six-hairpin glycosidase" evidence="6">
    <location>
        <begin position="440"/>
        <end position="774"/>
    </location>
</feature>
<evidence type="ECO:0000313" key="8">
    <source>
        <dbReference type="EMBL" id="GES27269.1"/>
    </source>
</evidence>
<dbReference type="PANTHER" id="PTHR33307">
    <property type="entry name" value="ALPHA-RHAMNOSIDASE (EUROFUNG)"/>
    <property type="match status" value="1"/>
</dbReference>
<comment type="catalytic activity">
    <reaction evidence="1">
        <text>Hydrolysis of terminal non-reducing alpha-L-rhamnose residues in alpha-L-rhamnosides.</text>
        <dbReference type="EC" id="3.2.1.40"/>
    </reaction>
</comment>
<dbReference type="InterPro" id="IPR008928">
    <property type="entry name" value="6-hairpin_glycosidase_sf"/>
</dbReference>
<dbReference type="EMBL" id="BLAF01000118">
    <property type="protein sequence ID" value="GES27269.1"/>
    <property type="molecule type" value="Genomic_DNA"/>
</dbReference>